<evidence type="ECO:0000313" key="3">
    <source>
        <dbReference type="Proteomes" id="UP001596410"/>
    </source>
</evidence>
<feature type="transmembrane region" description="Helical" evidence="1">
    <location>
        <begin position="31"/>
        <end position="50"/>
    </location>
</feature>
<dbReference type="RefSeq" id="WP_204709612.1">
    <property type="nucleotide sequence ID" value="NZ_JBHSZV010000032.1"/>
</dbReference>
<evidence type="ECO:0000313" key="2">
    <source>
        <dbReference type="EMBL" id="MFC7062715.1"/>
    </source>
</evidence>
<sequence>MNFVIAYISPLLLIALFFITLFFLMDGVAKFLLFTYIVVVMILPFLLFYLEEVRAKKKVIERQDD</sequence>
<evidence type="ECO:0000256" key="1">
    <source>
        <dbReference type="SAM" id="Phobius"/>
    </source>
</evidence>
<dbReference type="Proteomes" id="UP001596410">
    <property type="component" value="Unassembled WGS sequence"/>
</dbReference>
<keyword evidence="3" id="KW-1185">Reference proteome</keyword>
<dbReference type="EMBL" id="JBHSZV010000032">
    <property type="protein sequence ID" value="MFC7062715.1"/>
    <property type="molecule type" value="Genomic_DNA"/>
</dbReference>
<reference evidence="3" key="1">
    <citation type="journal article" date="2019" name="Int. J. Syst. Evol. Microbiol.">
        <title>The Global Catalogue of Microorganisms (GCM) 10K type strain sequencing project: providing services to taxonomists for standard genome sequencing and annotation.</title>
        <authorList>
            <consortium name="The Broad Institute Genomics Platform"/>
            <consortium name="The Broad Institute Genome Sequencing Center for Infectious Disease"/>
            <person name="Wu L."/>
            <person name="Ma J."/>
        </authorList>
    </citation>
    <scope>NUCLEOTIDE SEQUENCE [LARGE SCALE GENOMIC DNA]</scope>
    <source>
        <strain evidence="3">CGMCC 4.1621</strain>
    </source>
</reference>
<feature type="transmembrane region" description="Helical" evidence="1">
    <location>
        <begin position="7"/>
        <end position="25"/>
    </location>
</feature>
<gene>
    <name evidence="2" type="ORF">ACFQIC_12705</name>
</gene>
<keyword evidence="1" id="KW-0812">Transmembrane</keyword>
<name>A0ABW2EK61_9BACI</name>
<keyword evidence="1" id="KW-0472">Membrane</keyword>
<protein>
    <submittedName>
        <fullName evidence="2">Uncharacterized protein</fullName>
    </submittedName>
</protein>
<organism evidence="2 3">
    <name type="scientific">Halobacillus seohaensis</name>
    <dbReference type="NCBI Taxonomy" id="447421"/>
    <lineage>
        <taxon>Bacteria</taxon>
        <taxon>Bacillati</taxon>
        <taxon>Bacillota</taxon>
        <taxon>Bacilli</taxon>
        <taxon>Bacillales</taxon>
        <taxon>Bacillaceae</taxon>
        <taxon>Halobacillus</taxon>
    </lineage>
</organism>
<proteinExistence type="predicted"/>
<accession>A0ABW2EK61</accession>
<comment type="caution">
    <text evidence="2">The sequence shown here is derived from an EMBL/GenBank/DDBJ whole genome shotgun (WGS) entry which is preliminary data.</text>
</comment>
<keyword evidence="1" id="KW-1133">Transmembrane helix</keyword>